<evidence type="ECO:0000256" key="2">
    <source>
        <dbReference type="ARBA" id="ARBA00022801"/>
    </source>
</evidence>
<dbReference type="Gene3D" id="2.60.120.260">
    <property type="entry name" value="Galactose-binding domain-like"/>
    <property type="match status" value="1"/>
</dbReference>
<evidence type="ECO:0000313" key="8">
    <source>
        <dbReference type="Proteomes" id="UP000229307"/>
    </source>
</evidence>
<dbReference type="EMBL" id="PFMR01000269">
    <property type="protein sequence ID" value="PIZ15325.1"/>
    <property type="molecule type" value="Genomic_DNA"/>
</dbReference>
<dbReference type="GO" id="GO:0005975">
    <property type="term" value="P:carbohydrate metabolic process"/>
    <property type="evidence" value="ECO:0007669"/>
    <property type="project" value="InterPro"/>
</dbReference>
<dbReference type="InterPro" id="IPR006103">
    <property type="entry name" value="Glyco_hydro_2_cat"/>
</dbReference>
<dbReference type="Gene3D" id="3.20.20.80">
    <property type="entry name" value="Glycosidases"/>
    <property type="match status" value="1"/>
</dbReference>
<dbReference type="InterPro" id="IPR006102">
    <property type="entry name" value="Ig-like_GH2"/>
</dbReference>
<dbReference type="InterPro" id="IPR051913">
    <property type="entry name" value="GH2_Domain-Containing"/>
</dbReference>
<dbReference type="PANTHER" id="PTHR42732">
    <property type="entry name" value="BETA-GALACTOSIDASE"/>
    <property type="match status" value="1"/>
</dbReference>
<comment type="caution">
    <text evidence="7">The sequence shown here is derived from an EMBL/GenBank/DDBJ whole genome shotgun (WGS) entry which is preliminary data.</text>
</comment>
<dbReference type="Pfam" id="PF02837">
    <property type="entry name" value="Glyco_hydro_2_N"/>
    <property type="match status" value="1"/>
</dbReference>
<dbReference type="InterPro" id="IPR013783">
    <property type="entry name" value="Ig-like_fold"/>
</dbReference>
<evidence type="ECO:0000313" key="7">
    <source>
        <dbReference type="EMBL" id="PIZ15325.1"/>
    </source>
</evidence>
<dbReference type="SUPFAM" id="SSF51445">
    <property type="entry name" value="(Trans)glycosidases"/>
    <property type="match status" value="1"/>
</dbReference>
<evidence type="ECO:0000256" key="1">
    <source>
        <dbReference type="ARBA" id="ARBA00007401"/>
    </source>
</evidence>
<proteinExistence type="inferred from homology"/>
<dbReference type="Pfam" id="PF02836">
    <property type="entry name" value="Glyco_hydro_2_C"/>
    <property type="match status" value="1"/>
</dbReference>
<dbReference type="AlphaFoldDB" id="A0A2M7S702"/>
<feature type="domain" description="Glycoside hydrolase family 2 catalytic" evidence="5">
    <location>
        <begin position="306"/>
        <end position="527"/>
    </location>
</feature>
<dbReference type="Proteomes" id="UP000229307">
    <property type="component" value="Unassembled WGS sequence"/>
</dbReference>
<dbReference type="InterPro" id="IPR017853">
    <property type="entry name" value="GH"/>
</dbReference>
<evidence type="ECO:0000259" key="4">
    <source>
        <dbReference type="Pfam" id="PF00703"/>
    </source>
</evidence>
<feature type="domain" description="Glycosyl hydrolases family 2 sugar binding" evidence="6">
    <location>
        <begin position="19"/>
        <end position="168"/>
    </location>
</feature>
<accession>A0A2M7S702</accession>
<keyword evidence="2 7" id="KW-0378">Hydrolase</keyword>
<dbReference type="InterPro" id="IPR006104">
    <property type="entry name" value="Glyco_hydro_2_N"/>
</dbReference>
<dbReference type="Gene3D" id="2.60.40.10">
    <property type="entry name" value="Immunoglobulins"/>
    <property type="match status" value="1"/>
</dbReference>
<dbReference type="SUPFAM" id="SSF49785">
    <property type="entry name" value="Galactose-binding domain-like"/>
    <property type="match status" value="1"/>
</dbReference>
<feature type="domain" description="Glycoside hydrolase family 2 immunoglobulin-like beta-sandwich" evidence="4">
    <location>
        <begin position="239"/>
        <end position="304"/>
    </location>
</feature>
<name>A0A2M7S702_9BACT</name>
<protein>
    <submittedName>
        <fullName evidence="7">Glycoside hydrolase family 2</fullName>
    </submittedName>
</protein>
<reference evidence="8" key="1">
    <citation type="submission" date="2017-09" db="EMBL/GenBank/DDBJ databases">
        <title>Depth-based differentiation of microbial function through sediment-hosted aquifers and enrichment of novel symbionts in the deep terrestrial subsurface.</title>
        <authorList>
            <person name="Probst A.J."/>
            <person name="Ladd B."/>
            <person name="Jarett J.K."/>
            <person name="Geller-Mcgrath D.E."/>
            <person name="Sieber C.M.K."/>
            <person name="Emerson J.B."/>
            <person name="Anantharaman K."/>
            <person name="Thomas B.C."/>
            <person name="Malmstrom R."/>
            <person name="Stieglmeier M."/>
            <person name="Klingl A."/>
            <person name="Woyke T."/>
            <person name="Ryan C.M."/>
            <person name="Banfield J.F."/>
        </authorList>
    </citation>
    <scope>NUCLEOTIDE SEQUENCE [LARGE SCALE GENOMIC DNA]</scope>
</reference>
<dbReference type="InterPro" id="IPR036156">
    <property type="entry name" value="Beta-gal/glucu_dom_sf"/>
</dbReference>
<dbReference type="PANTHER" id="PTHR42732:SF3">
    <property type="entry name" value="HYDROLASE"/>
    <property type="match status" value="1"/>
</dbReference>
<dbReference type="InterPro" id="IPR008979">
    <property type="entry name" value="Galactose-bd-like_sf"/>
</dbReference>
<sequence length="606" mass="70224">MVPRPEYPRPQFVRKEWLNLNGEWEFEFDDAPARLEGKWQGKKIIVPFPFQSKLSGVSDVSFHDVVWYARNFTVPEKWEGKEILLHFGAVDYECWVWINGREISTHKGGNVPFYLNITKYLKPGENKLMVRVEDKQDPFQPRGKQVVALKPEGCDYDRTTGIWQTVWLEPVPRTRIEYFKIKTEIDFGKDSSKLKGQGSRVKTQKPDCKLKIVNCKLQIVTTGWRPGQEIEVCVYYKGKTVAKRSVELENGCAALDIPVRNPKLWSPEAPNIYDCKLSLRDPVRQIANCKGEIIDEIETYFGIRTVSVKGNRVLLNNKPYYLKLVLDQGYFPESLLALPSDEAVKKDIEFTKAFGFNGCRKHQKVDDPRFYYWADKLGLIVWGEMANARPWSKAGEGIFLHEWPKAVKRDINHPCIIAWVPFNESWGVPELGKDTRQQEFVKKVVRLTREMDPTRLVVDNDGWEHVDTDLVTIHDYSLHASDYEKNYAQFRKDNKTLPAVHRPAYAEGYEYDGKPILITEYGGIGYKLPGRQYAEKDWGYHNPETEEAKVIARFKEVTEAIFDLDFCCGFCYTQLTDIQQEINGVLTFDRVPKVDPKKIARILNQK</sequence>
<dbReference type="Pfam" id="PF00703">
    <property type="entry name" value="Glyco_hydro_2"/>
    <property type="match status" value="1"/>
</dbReference>
<organism evidence="7 8">
    <name type="scientific">Candidatus Desantisbacteria bacterium CG_4_10_14_0_8_um_filter_48_22</name>
    <dbReference type="NCBI Taxonomy" id="1974543"/>
    <lineage>
        <taxon>Bacteria</taxon>
        <taxon>Candidatus Desantisiibacteriota</taxon>
    </lineage>
</organism>
<keyword evidence="3" id="KW-0326">Glycosidase</keyword>
<evidence type="ECO:0000259" key="5">
    <source>
        <dbReference type="Pfam" id="PF02836"/>
    </source>
</evidence>
<comment type="similarity">
    <text evidence="1">Belongs to the glycosyl hydrolase 2 family.</text>
</comment>
<evidence type="ECO:0000259" key="6">
    <source>
        <dbReference type="Pfam" id="PF02837"/>
    </source>
</evidence>
<dbReference type="GO" id="GO:0004553">
    <property type="term" value="F:hydrolase activity, hydrolyzing O-glycosyl compounds"/>
    <property type="evidence" value="ECO:0007669"/>
    <property type="project" value="InterPro"/>
</dbReference>
<evidence type="ECO:0000256" key="3">
    <source>
        <dbReference type="ARBA" id="ARBA00023295"/>
    </source>
</evidence>
<dbReference type="SUPFAM" id="SSF49303">
    <property type="entry name" value="beta-Galactosidase/glucuronidase domain"/>
    <property type="match status" value="1"/>
</dbReference>
<gene>
    <name evidence="7" type="ORF">COY52_10010</name>
</gene>